<dbReference type="EC" id="2.7.10.2" evidence="3"/>
<dbReference type="SUPFAM" id="SSF160246">
    <property type="entry name" value="EspE N-terminal domain-like"/>
    <property type="match status" value="1"/>
</dbReference>
<proteinExistence type="predicted"/>
<dbReference type="PANTHER" id="PTHR32309">
    <property type="entry name" value="TYROSINE-PROTEIN KINASE"/>
    <property type="match status" value="1"/>
</dbReference>
<dbReference type="EMBL" id="JAMXMC010000014">
    <property type="protein sequence ID" value="MCO5978903.1"/>
    <property type="molecule type" value="Genomic_DNA"/>
</dbReference>
<dbReference type="InterPro" id="IPR037257">
    <property type="entry name" value="T2SS_E_N_sf"/>
</dbReference>
<reference evidence="3 4" key="1">
    <citation type="submission" date="2022-06" db="EMBL/GenBank/DDBJ databases">
        <title>Ideonella sp. NS12-5 Genome sequencing and assembly.</title>
        <authorList>
            <person name="Jung Y."/>
        </authorList>
    </citation>
    <scope>NUCLEOTIDE SEQUENCE [LARGE SCALE GENOMIC DNA]</scope>
    <source>
        <strain evidence="3 4">NS12-5</strain>
    </source>
</reference>
<dbReference type="Proteomes" id="UP001204851">
    <property type="component" value="Unassembled WGS sequence"/>
</dbReference>
<evidence type="ECO:0000313" key="4">
    <source>
        <dbReference type="Proteomes" id="UP001204851"/>
    </source>
</evidence>
<evidence type="ECO:0000313" key="3">
    <source>
        <dbReference type="EMBL" id="MCO5978903.1"/>
    </source>
</evidence>
<comment type="caution">
    <text evidence="3">The sequence shown here is derived from an EMBL/GenBank/DDBJ whole genome shotgun (WGS) entry which is preliminary data.</text>
</comment>
<dbReference type="InterPro" id="IPR017746">
    <property type="entry name" value="Cellulose_synthase_operon_BcsQ"/>
</dbReference>
<dbReference type="Gene3D" id="3.40.50.300">
    <property type="entry name" value="P-loop containing nucleotide triphosphate hydrolases"/>
    <property type="match status" value="1"/>
</dbReference>
<dbReference type="InterPro" id="IPR050445">
    <property type="entry name" value="Bact_polysacc_biosynth/exp"/>
</dbReference>
<accession>A0ABT1BRP8</accession>
<dbReference type="NCBIfam" id="TIGR01007">
    <property type="entry name" value="eps_fam"/>
    <property type="match status" value="1"/>
</dbReference>
<dbReference type="SUPFAM" id="SSF52540">
    <property type="entry name" value="P-loop containing nucleoside triphosphate hydrolases"/>
    <property type="match status" value="1"/>
</dbReference>
<keyword evidence="3" id="KW-0808">Transferase</keyword>
<protein>
    <submittedName>
        <fullName evidence="3">Polysaccharide biosynthesis tyrosine autokinase</fullName>
        <ecNumber evidence="3">2.7.10.2</ecNumber>
    </submittedName>
</protein>
<dbReference type="Pfam" id="PF06564">
    <property type="entry name" value="CBP_BcsQ"/>
    <property type="match status" value="1"/>
</dbReference>
<dbReference type="GO" id="GO:0004715">
    <property type="term" value="F:non-membrane spanning protein tyrosine kinase activity"/>
    <property type="evidence" value="ECO:0007669"/>
    <property type="project" value="UniProtKB-EC"/>
</dbReference>
<dbReference type="InterPro" id="IPR005702">
    <property type="entry name" value="Wzc-like_C"/>
</dbReference>
<evidence type="ECO:0000256" key="2">
    <source>
        <dbReference type="ARBA" id="ARBA00022840"/>
    </source>
</evidence>
<keyword evidence="1" id="KW-0547">Nucleotide-binding</keyword>
<dbReference type="RefSeq" id="WP_252771868.1">
    <property type="nucleotide sequence ID" value="NZ_JAMXMC010000014.1"/>
</dbReference>
<keyword evidence="4" id="KW-1185">Reference proteome</keyword>
<dbReference type="InterPro" id="IPR027417">
    <property type="entry name" value="P-loop_NTPase"/>
</dbReference>
<dbReference type="CDD" id="cd05387">
    <property type="entry name" value="BY-kinase"/>
    <property type="match status" value="1"/>
</dbReference>
<keyword evidence="2" id="KW-0067">ATP-binding</keyword>
<dbReference type="PANTHER" id="PTHR32309:SF31">
    <property type="entry name" value="CAPSULAR EXOPOLYSACCHARIDE FAMILY"/>
    <property type="match status" value="1"/>
</dbReference>
<gene>
    <name evidence="3" type="ORF">M0L44_19570</name>
</gene>
<sequence length="301" mass="32325">MSSIELGPQAPPHPPLGALLVQYGYIRQEDIDAILQYQAAQRIRFGEAAIRLGLVSAENVRFALSRQFEFAYLRPGREGSQISSEVVSACDPFSGAADQIRSIRSQLMLHWFDKLQGRNALAVLGAVEGEGRSYLAANLAVAFAQAGENVLLVDANFRAPRQHTLFGIQNDIGLSTILAGHRHSEAILRVSELSGLFLLPAGALPPNPLELLTRATWQDFLARARSNFDMLIVDTPSLHCGEDAVFAAVKTGAALLVARTGVTPVKALANAARVLARARVPVVGTIWNHVADNSPAHLGGD</sequence>
<organism evidence="3 4">
    <name type="scientific">Ideonella oryzae</name>
    <dbReference type="NCBI Taxonomy" id="2937441"/>
    <lineage>
        <taxon>Bacteria</taxon>
        <taxon>Pseudomonadati</taxon>
        <taxon>Pseudomonadota</taxon>
        <taxon>Betaproteobacteria</taxon>
        <taxon>Burkholderiales</taxon>
        <taxon>Sphaerotilaceae</taxon>
        <taxon>Ideonella</taxon>
    </lineage>
</organism>
<name>A0ABT1BRP8_9BURK</name>
<evidence type="ECO:0000256" key="1">
    <source>
        <dbReference type="ARBA" id="ARBA00022741"/>
    </source>
</evidence>